<name>A0A7W6FYH1_9SPHN</name>
<dbReference type="SUPFAM" id="SSF51735">
    <property type="entry name" value="NAD(P)-binding Rossmann-fold domains"/>
    <property type="match status" value="1"/>
</dbReference>
<dbReference type="SUPFAM" id="SSF50129">
    <property type="entry name" value="GroES-like"/>
    <property type="match status" value="1"/>
</dbReference>
<dbReference type="InterPro" id="IPR013149">
    <property type="entry name" value="ADH-like_C"/>
</dbReference>
<evidence type="ECO:0000313" key="8">
    <source>
        <dbReference type="EMBL" id="MBB3939122.1"/>
    </source>
</evidence>
<keyword evidence="2 5" id="KW-0479">Metal-binding</keyword>
<dbReference type="InterPro" id="IPR011032">
    <property type="entry name" value="GroES-like_sf"/>
</dbReference>
<proteinExistence type="inferred from homology"/>
<dbReference type="AlphaFoldDB" id="A0A7W6FYH1"/>
<feature type="domain" description="Alcohol dehydrogenase-like N-terminal" evidence="7">
    <location>
        <begin position="25"/>
        <end position="153"/>
    </location>
</feature>
<reference evidence="8 9" key="1">
    <citation type="submission" date="2020-08" db="EMBL/GenBank/DDBJ databases">
        <title>Genomic Encyclopedia of Type Strains, Phase IV (KMG-IV): sequencing the most valuable type-strain genomes for metagenomic binning, comparative biology and taxonomic classification.</title>
        <authorList>
            <person name="Goeker M."/>
        </authorList>
    </citation>
    <scope>NUCLEOTIDE SEQUENCE [LARGE SCALE GENOMIC DNA]</scope>
    <source>
        <strain evidence="8 9">DSM 27568</strain>
    </source>
</reference>
<comment type="caution">
    <text evidence="8">The sequence shown here is derived from an EMBL/GenBank/DDBJ whole genome shotgun (WGS) entry which is preliminary data.</text>
</comment>
<dbReference type="EMBL" id="JACIDY010000002">
    <property type="protein sequence ID" value="MBB3939122.1"/>
    <property type="molecule type" value="Genomic_DNA"/>
</dbReference>
<gene>
    <name evidence="8" type="ORF">GGR39_000762</name>
</gene>
<dbReference type="Gene3D" id="3.40.50.720">
    <property type="entry name" value="NAD(P)-binding Rossmann-like Domain"/>
    <property type="match status" value="1"/>
</dbReference>
<keyword evidence="3 5" id="KW-0862">Zinc</keyword>
<dbReference type="Proteomes" id="UP000561459">
    <property type="component" value="Unassembled WGS sequence"/>
</dbReference>
<evidence type="ECO:0000256" key="1">
    <source>
        <dbReference type="ARBA" id="ARBA00001947"/>
    </source>
</evidence>
<feature type="domain" description="Alcohol dehydrogenase-like C-terminal" evidence="6">
    <location>
        <begin position="197"/>
        <end position="265"/>
    </location>
</feature>
<keyword evidence="4" id="KW-0560">Oxidoreductase</keyword>
<dbReference type="PANTHER" id="PTHR42813">
    <property type="entry name" value="ZINC-TYPE ALCOHOL DEHYDROGENASE-LIKE"/>
    <property type="match status" value="1"/>
</dbReference>
<dbReference type="PROSITE" id="PS00059">
    <property type="entry name" value="ADH_ZINC"/>
    <property type="match status" value="1"/>
</dbReference>
<evidence type="ECO:0000256" key="3">
    <source>
        <dbReference type="ARBA" id="ARBA00022833"/>
    </source>
</evidence>
<dbReference type="PANTHER" id="PTHR42813:SF2">
    <property type="entry name" value="DEHYDROGENASE, ZINC-CONTAINING, PUTATIVE (AFU_ORTHOLOGUE AFUA_2G02810)-RELATED"/>
    <property type="match status" value="1"/>
</dbReference>
<protein>
    <submittedName>
        <fullName evidence="8">Threonine dehydrogenase-like Zn-dependent dehydrogenase</fullName>
    </submittedName>
</protein>
<comment type="similarity">
    <text evidence="5">Belongs to the zinc-containing alcohol dehydrogenase family.</text>
</comment>
<evidence type="ECO:0000256" key="2">
    <source>
        <dbReference type="ARBA" id="ARBA00022723"/>
    </source>
</evidence>
<dbReference type="InterPro" id="IPR002328">
    <property type="entry name" value="ADH_Zn_CS"/>
</dbReference>
<accession>A0A7W6FYH1</accession>
<evidence type="ECO:0000259" key="7">
    <source>
        <dbReference type="Pfam" id="PF08240"/>
    </source>
</evidence>
<organism evidence="8 9">
    <name type="scientific">Novosphingobium fluoreni</name>
    <dbReference type="NCBI Taxonomy" id="1391222"/>
    <lineage>
        <taxon>Bacteria</taxon>
        <taxon>Pseudomonadati</taxon>
        <taxon>Pseudomonadota</taxon>
        <taxon>Alphaproteobacteria</taxon>
        <taxon>Sphingomonadales</taxon>
        <taxon>Sphingomonadaceae</taxon>
        <taxon>Novosphingobium</taxon>
    </lineage>
</organism>
<evidence type="ECO:0000256" key="5">
    <source>
        <dbReference type="RuleBase" id="RU361277"/>
    </source>
</evidence>
<dbReference type="Pfam" id="PF08240">
    <property type="entry name" value="ADH_N"/>
    <property type="match status" value="1"/>
</dbReference>
<dbReference type="Gene3D" id="3.90.180.10">
    <property type="entry name" value="Medium-chain alcohol dehydrogenases, catalytic domain"/>
    <property type="match status" value="1"/>
</dbReference>
<comment type="cofactor">
    <cofactor evidence="1 5">
        <name>Zn(2+)</name>
        <dbReference type="ChEBI" id="CHEBI:29105"/>
    </cofactor>
</comment>
<dbReference type="CDD" id="cd08283">
    <property type="entry name" value="FDH_like_1"/>
    <property type="match status" value="1"/>
</dbReference>
<dbReference type="RefSeq" id="WP_183615966.1">
    <property type="nucleotide sequence ID" value="NZ_JACIDY010000002.1"/>
</dbReference>
<keyword evidence="9" id="KW-1185">Reference proteome</keyword>
<dbReference type="InterPro" id="IPR013154">
    <property type="entry name" value="ADH-like_N"/>
</dbReference>
<dbReference type="InterPro" id="IPR036291">
    <property type="entry name" value="NAD(P)-bd_dom_sf"/>
</dbReference>
<dbReference type="GO" id="GO:0016491">
    <property type="term" value="F:oxidoreductase activity"/>
    <property type="evidence" value="ECO:0007669"/>
    <property type="project" value="UniProtKB-KW"/>
</dbReference>
<dbReference type="Pfam" id="PF00107">
    <property type="entry name" value="ADH_zinc_N"/>
    <property type="match status" value="1"/>
</dbReference>
<evidence type="ECO:0000313" key="9">
    <source>
        <dbReference type="Proteomes" id="UP000561459"/>
    </source>
</evidence>
<dbReference type="GO" id="GO:0008270">
    <property type="term" value="F:zinc ion binding"/>
    <property type="evidence" value="ECO:0007669"/>
    <property type="project" value="InterPro"/>
</dbReference>
<sequence>MRALTWHGKHDVRVDTVDDPEILNPRDAIIKVTSTAICGSDLHLYDGYIPTMQAGDILGHEFMGEVVETGPKSTLKKGQRVVVPFTIACGSCYHCGKHQYSACDNANPADNQDIAQTLYGQPMSGLFGYSHMTGGYAGGQAEYVRVPFSDVGPIVIPDGIDDDKVLFLSDILPTGWQAAEFAQIEPGDTVAVWGCGPVGLFCVQSAFLMGAERVIAIDHFPRRLELAAKFGAETLNFEESKTYEALMEMTGGIGPDACIDAVGLEAHGLFVDNVWDQIKVSTFTGTDRTHSIRQAIIACRKGGRVSMPAVYGGFVDKFPLGAFMEKGLTLKTGQTHVQHYLPGLLAAIMEGKIDTTFLISHRMALSEAPEGYKIFHDHQNDVTKVVLKPGLDRVAA</sequence>
<evidence type="ECO:0000256" key="4">
    <source>
        <dbReference type="ARBA" id="ARBA00023002"/>
    </source>
</evidence>
<evidence type="ECO:0000259" key="6">
    <source>
        <dbReference type="Pfam" id="PF00107"/>
    </source>
</evidence>